<keyword evidence="2" id="KW-1185">Reference proteome</keyword>
<name>A0A225WQ34_9STRA</name>
<organism evidence="1 2">
    <name type="scientific">Phytophthora megakarya</name>
    <dbReference type="NCBI Taxonomy" id="4795"/>
    <lineage>
        <taxon>Eukaryota</taxon>
        <taxon>Sar</taxon>
        <taxon>Stramenopiles</taxon>
        <taxon>Oomycota</taxon>
        <taxon>Peronosporomycetes</taxon>
        <taxon>Peronosporales</taxon>
        <taxon>Peronosporaceae</taxon>
        <taxon>Phytophthora</taxon>
    </lineage>
</organism>
<reference evidence="2" key="1">
    <citation type="submission" date="2017-03" db="EMBL/GenBank/DDBJ databases">
        <title>Phytopthora megakarya and P. palmivora, two closely related causual agents of cacao black pod achieved similar genome size and gene model numbers by different mechanisms.</title>
        <authorList>
            <person name="Ali S."/>
            <person name="Shao J."/>
            <person name="Larry D.J."/>
            <person name="Kronmiller B."/>
            <person name="Shen D."/>
            <person name="Strem M.D."/>
            <person name="Melnick R.L."/>
            <person name="Guiltinan M.J."/>
            <person name="Tyler B.M."/>
            <person name="Meinhardt L.W."/>
            <person name="Bailey B.A."/>
        </authorList>
    </citation>
    <scope>NUCLEOTIDE SEQUENCE [LARGE SCALE GENOMIC DNA]</scope>
    <source>
        <strain evidence="2">zdho120</strain>
    </source>
</reference>
<protein>
    <submittedName>
        <fullName evidence="1">Uncharacterized protein</fullName>
    </submittedName>
</protein>
<gene>
    <name evidence="1" type="ORF">PHMEG_0006842</name>
</gene>
<comment type="caution">
    <text evidence="1">The sequence shown here is derived from an EMBL/GenBank/DDBJ whole genome shotgun (WGS) entry which is preliminary data.</text>
</comment>
<dbReference type="AlphaFoldDB" id="A0A225WQ34"/>
<sequence length="112" mass="13110">MPHIRRSDGRTNQELVSTANSDYQDQMGRLTRKFPDTILWSGISEETPLDYPYRLNVAALRAKLKIRTETPKNVGNMWTIISRRWANPAGHRLTLLRLVHVDELEEVLRERQ</sequence>
<evidence type="ECO:0000313" key="1">
    <source>
        <dbReference type="EMBL" id="OWZ18980.1"/>
    </source>
</evidence>
<proteinExistence type="predicted"/>
<accession>A0A225WQ34</accession>
<dbReference type="EMBL" id="NBNE01000507">
    <property type="protein sequence ID" value="OWZ18980.1"/>
    <property type="molecule type" value="Genomic_DNA"/>
</dbReference>
<evidence type="ECO:0000313" key="2">
    <source>
        <dbReference type="Proteomes" id="UP000198211"/>
    </source>
</evidence>
<dbReference type="Proteomes" id="UP000198211">
    <property type="component" value="Unassembled WGS sequence"/>
</dbReference>